<comment type="caution">
    <text evidence="15">The sequence shown here is derived from an EMBL/GenBank/DDBJ whole genome shotgun (WGS) entry which is preliminary data.</text>
</comment>
<organism evidence="15 16">
    <name type="scientific">Pseudolycoriella hygida</name>
    <dbReference type="NCBI Taxonomy" id="35572"/>
    <lineage>
        <taxon>Eukaryota</taxon>
        <taxon>Metazoa</taxon>
        <taxon>Ecdysozoa</taxon>
        <taxon>Arthropoda</taxon>
        <taxon>Hexapoda</taxon>
        <taxon>Insecta</taxon>
        <taxon>Pterygota</taxon>
        <taxon>Neoptera</taxon>
        <taxon>Endopterygota</taxon>
        <taxon>Diptera</taxon>
        <taxon>Nematocera</taxon>
        <taxon>Sciaroidea</taxon>
        <taxon>Sciaridae</taxon>
        <taxon>Pseudolycoriella</taxon>
    </lineage>
</organism>
<dbReference type="SMART" id="SM00355">
    <property type="entry name" value="ZnF_C2H2"/>
    <property type="match status" value="10"/>
</dbReference>
<dbReference type="PROSITE" id="PS00028">
    <property type="entry name" value="ZINC_FINGER_C2H2_1"/>
    <property type="match status" value="10"/>
</dbReference>
<evidence type="ECO:0000256" key="5">
    <source>
        <dbReference type="ARBA" id="ARBA00022771"/>
    </source>
</evidence>
<feature type="binding site" evidence="12">
    <location>
        <position position="17"/>
    </location>
    <ligand>
        <name>Zn(2+)</name>
        <dbReference type="ChEBI" id="CHEBI:29105"/>
    </ligand>
</feature>
<evidence type="ECO:0000256" key="4">
    <source>
        <dbReference type="ARBA" id="ARBA00022737"/>
    </source>
</evidence>
<dbReference type="Pfam" id="PF13912">
    <property type="entry name" value="zf-C2H2_6"/>
    <property type="match status" value="1"/>
</dbReference>
<feature type="domain" description="C2H2-type" evidence="13">
    <location>
        <begin position="412"/>
        <end position="439"/>
    </location>
</feature>
<feature type="domain" description="ZAD" evidence="14">
    <location>
        <begin position="15"/>
        <end position="91"/>
    </location>
</feature>
<proteinExistence type="inferred from homology"/>
<comment type="subcellular location">
    <subcellularLocation>
        <location evidence="1">Nucleus</location>
    </subcellularLocation>
</comment>
<evidence type="ECO:0000313" key="16">
    <source>
        <dbReference type="Proteomes" id="UP001151699"/>
    </source>
</evidence>
<dbReference type="FunFam" id="3.30.160.60:FF:000446">
    <property type="entry name" value="Zinc finger protein"/>
    <property type="match status" value="2"/>
</dbReference>
<evidence type="ECO:0000256" key="6">
    <source>
        <dbReference type="ARBA" id="ARBA00022833"/>
    </source>
</evidence>
<dbReference type="Pfam" id="PF00096">
    <property type="entry name" value="zf-C2H2"/>
    <property type="match status" value="5"/>
</dbReference>
<feature type="domain" description="C2H2-type" evidence="13">
    <location>
        <begin position="496"/>
        <end position="523"/>
    </location>
</feature>
<dbReference type="SUPFAM" id="SSF57667">
    <property type="entry name" value="beta-beta-alpha zinc fingers"/>
    <property type="match status" value="6"/>
</dbReference>
<dbReference type="GO" id="GO:0005634">
    <property type="term" value="C:nucleus"/>
    <property type="evidence" value="ECO:0007669"/>
    <property type="project" value="UniProtKB-SubCell"/>
</dbReference>
<reference evidence="15" key="1">
    <citation type="submission" date="2022-07" db="EMBL/GenBank/DDBJ databases">
        <authorList>
            <person name="Trinca V."/>
            <person name="Uliana J.V.C."/>
            <person name="Torres T.T."/>
            <person name="Ward R.J."/>
            <person name="Monesi N."/>
        </authorList>
    </citation>
    <scope>NUCLEOTIDE SEQUENCE</scope>
    <source>
        <strain evidence="15">HSMRA1968</strain>
        <tissue evidence="15">Whole embryos</tissue>
    </source>
</reference>
<feature type="domain" description="C2H2-type" evidence="13">
    <location>
        <begin position="440"/>
        <end position="467"/>
    </location>
</feature>
<keyword evidence="9" id="KW-0804">Transcription</keyword>
<dbReference type="Proteomes" id="UP001151699">
    <property type="component" value="Chromosome B"/>
</dbReference>
<dbReference type="PANTHER" id="PTHR24404:SF114">
    <property type="entry name" value="KLUMPFUSS, ISOFORM B-RELATED"/>
    <property type="match status" value="1"/>
</dbReference>
<feature type="domain" description="C2H2-type" evidence="13">
    <location>
        <begin position="325"/>
        <end position="352"/>
    </location>
</feature>
<feature type="domain" description="C2H2-type" evidence="13">
    <location>
        <begin position="297"/>
        <end position="324"/>
    </location>
</feature>
<gene>
    <name evidence="15" type="primary">ZNF613</name>
    <name evidence="15" type="ORF">Bhyg_05933</name>
</gene>
<feature type="domain" description="C2H2-type" evidence="13">
    <location>
        <begin position="384"/>
        <end position="411"/>
    </location>
</feature>
<dbReference type="GO" id="GO:0000978">
    <property type="term" value="F:RNA polymerase II cis-regulatory region sequence-specific DNA binding"/>
    <property type="evidence" value="ECO:0007669"/>
    <property type="project" value="TreeGrafter"/>
</dbReference>
<keyword evidence="5 11" id="KW-0863">Zinc-finger</keyword>
<dbReference type="FunFam" id="3.30.160.60:FF:000325">
    <property type="entry name" value="ZFP90 zinc finger protein"/>
    <property type="match status" value="1"/>
</dbReference>
<keyword evidence="10" id="KW-0539">Nucleus</keyword>
<dbReference type="Gene3D" id="3.30.160.60">
    <property type="entry name" value="Classic Zinc Finger"/>
    <property type="match status" value="8"/>
</dbReference>
<evidence type="ECO:0000259" key="14">
    <source>
        <dbReference type="PROSITE" id="PS51915"/>
    </source>
</evidence>
<dbReference type="GO" id="GO:0003700">
    <property type="term" value="F:DNA-binding transcription factor activity"/>
    <property type="evidence" value="ECO:0007669"/>
    <property type="project" value="TreeGrafter"/>
</dbReference>
<feature type="binding site" evidence="12">
    <location>
        <position position="67"/>
    </location>
    <ligand>
        <name>Zn(2+)</name>
        <dbReference type="ChEBI" id="CHEBI:29105"/>
    </ligand>
</feature>
<protein>
    <submittedName>
        <fullName evidence="15">Zinc finger protein</fullName>
    </submittedName>
</protein>
<keyword evidence="16" id="KW-1185">Reference proteome</keyword>
<dbReference type="AlphaFoldDB" id="A0A9Q0MZU8"/>
<dbReference type="FunFam" id="3.30.160.60:FF:000624">
    <property type="entry name" value="zinc finger protein 697"/>
    <property type="match status" value="1"/>
</dbReference>
<dbReference type="GO" id="GO:0008270">
    <property type="term" value="F:zinc ion binding"/>
    <property type="evidence" value="ECO:0007669"/>
    <property type="project" value="UniProtKB-UniRule"/>
</dbReference>
<dbReference type="InterPro" id="IPR013087">
    <property type="entry name" value="Znf_C2H2_type"/>
</dbReference>
<evidence type="ECO:0000256" key="8">
    <source>
        <dbReference type="ARBA" id="ARBA00023125"/>
    </source>
</evidence>
<evidence type="ECO:0000256" key="2">
    <source>
        <dbReference type="ARBA" id="ARBA00006991"/>
    </source>
</evidence>
<dbReference type="PROSITE" id="PS50157">
    <property type="entry name" value="ZINC_FINGER_C2H2_2"/>
    <property type="match status" value="10"/>
</dbReference>
<evidence type="ECO:0000313" key="15">
    <source>
        <dbReference type="EMBL" id="KAJ6641000.1"/>
    </source>
</evidence>
<feature type="domain" description="C2H2-type" evidence="13">
    <location>
        <begin position="239"/>
        <end position="266"/>
    </location>
</feature>
<keyword evidence="4" id="KW-0677">Repeat</keyword>
<dbReference type="SMART" id="SM00868">
    <property type="entry name" value="zf-AD"/>
    <property type="match status" value="1"/>
</dbReference>
<dbReference type="GO" id="GO:0006357">
    <property type="term" value="P:regulation of transcription by RNA polymerase II"/>
    <property type="evidence" value="ECO:0007669"/>
    <property type="project" value="TreeGrafter"/>
</dbReference>
<evidence type="ECO:0000256" key="11">
    <source>
        <dbReference type="PROSITE-ProRule" id="PRU00042"/>
    </source>
</evidence>
<dbReference type="Pfam" id="PF07776">
    <property type="entry name" value="zf-AD"/>
    <property type="match status" value="1"/>
</dbReference>
<feature type="domain" description="C2H2-type" evidence="13">
    <location>
        <begin position="468"/>
        <end position="495"/>
    </location>
</feature>
<dbReference type="FunFam" id="3.30.160.60:FF:000065">
    <property type="entry name" value="B-cell CLL/lymphoma 6, member B"/>
    <property type="match status" value="1"/>
</dbReference>
<evidence type="ECO:0000256" key="12">
    <source>
        <dbReference type="PROSITE-ProRule" id="PRU01263"/>
    </source>
</evidence>
<evidence type="ECO:0000256" key="1">
    <source>
        <dbReference type="ARBA" id="ARBA00004123"/>
    </source>
</evidence>
<dbReference type="SUPFAM" id="SSF57716">
    <property type="entry name" value="Glucocorticoid receptor-like (DNA-binding domain)"/>
    <property type="match status" value="1"/>
</dbReference>
<evidence type="ECO:0000256" key="10">
    <source>
        <dbReference type="ARBA" id="ARBA00023242"/>
    </source>
</evidence>
<feature type="domain" description="C2H2-type" evidence="13">
    <location>
        <begin position="353"/>
        <end position="381"/>
    </location>
</feature>
<dbReference type="FunFam" id="3.30.160.60:FF:000193">
    <property type="entry name" value="Zinc finger protein 300"/>
    <property type="match status" value="1"/>
</dbReference>
<evidence type="ECO:0000256" key="9">
    <source>
        <dbReference type="ARBA" id="ARBA00023163"/>
    </source>
</evidence>
<dbReference type="InterPro" id="IPR012934">
    <property type="entry name" value="Znf_AD"/>
</dbReference>
<name>A0A9Q0MZU8_9DIPT</name>
<comment type="similarity">
    <text evidence="2">Belongs to the krueppel C2H2-type zinc-finger protein family.</text>
</comment>
<evidence type="ECO:0000259" key="13">
    <source>
        <dbReference type="PROSITE" id="PS50157"/>
    </source>
</evidence>
<evidence type="ECO:0000256" key="7">
    <source>
        <dbReference type="ARBA" id="ARBA00023015"/>
    </source>
</evidence>
<accession>A0A9Q0MZU8</accession>
<dbReference type="InterPro" id="IPR036236">
    <property type="entry name" value="Znf_C2H2_sf"/>
</dbReference>
<dbReference type="EMBL" id="WJQU01000002">
    <property type="protein sequence ID" value="KAJ6641000.1"/>
    <property type="molecule type" value="Genomic_DNA"/>
</dbReference>
<keyword evidence="6 12" id="KW-0862">Zinc</keyword>
<keyword evidence="8" id="KW-0238">DNA-binding</keyword>
<dbReference type="PROSITE" id="PS51915">
    <property type="entry name" value="ZAD"/>
    <property type="match status" value="1"/>
</dbReference>
<feature type="domain" description="C2H2-type" evidence="13">
    <location>
        <begin position="267"/>
        <end position="296"/>
    </location>
</feature>
<dbReference type="Gene3D" id="3.40.1800.20">
    <property type="match status" value="1"/>
</dbReference>
<feature type="binding site" evidence="12">
    <location>
        <position position="64"/>
    </location>
    <ligand>
        <name>Zn(2+)</name>
        <dbReference type="ChEBI" id="CHEBI:29105"/>
    </ligand>
</feature>
<sequence>MSSNLVDLSDNTYSYLCRFCAMKTSLPGVEIFSNEGILREIKKKVEICLRFIVDENDSYPKFICSDCICKLDISYDFLLKSLESQQFLSELQHEVFDTIYVFKDDQQHQLCMELNELPVHTDIHDLENLVDEAHIHHTDSNDITQIIQYHDGELNDEQIQAMDSITNLPKDTDSLPDIALYSFDTMDNVKDDTDYLDEANFPQNSNSSILENVFSRTCAEIENVPAKEASANPTSNTKLTCTICNKNFPTNYKLTEHMKKHETPAPFKCKMENCLKTFRSKIGLIQHEAAHTGNFKFACDVCGKGFQIKSYLTIHKKIHSNVKPFTCSICGLEVKAKQALIDHENRHLGVKNYQCSMCDRKFISKSICATHEKTQHSTESNHKHPCPVCKKLFVRKSYLKTHMTIHSGNKLFICDQCGHKFLTNLDLKLHSTTHSGEKRYVCEICGKGFARPDAFGIHKRSHTGHRPYKCKFCGQQFAQITSMKVHVRLHTSEKPYKCTLCPLSFVSRTYLNTHMKKHNSATTKDAAPKS</sequence>
<dbReference type="PANTHER" id="PTHR24404">
    <property type="entry name" value="ZINC FINGER PROTEIN"/>
    <property type="match status" value="1"/>
</dbReference>
<feature type="binding site" evidence="12">
    <location>
        <position position="20"/>
    </location>
    <ligand>
        <name>Zn(2+)</name>
        <dbReference type="ChEBI" id="CHEBI:29105"/>
    </ligand>
</feature>
<keyword evidence="3 12" id="KW-0479">Metal-binding</keyword>
<dbReference type="InterPro" id="IPR050589">
    <property type="entry name" value="Ikaros_C2H2-ZF"/>
</dbReference>
<evidence type="ECO:0000256" key="3">
    <source>
        <dbReference type="ARBA" id="ARBA00022723"/>
    </source>
</evidence>
<dbReference type="OrthoDB" id="1095242at2759"/>
<keyword evidence="7" id="KW-0805">Transcription regulation</keyword>